<dbReference type="InterPro" id="IPR001537">
    <property type="entry name" value="SpoU_MeTrfase"/>
</dbReference>
<dbReference type="GO" id="GO:0008173">
    <property type="term" value="F:RNA methyltransferase activity"/>
    <property type="evidence" value="ECO:0007669"/>
    <property type="project" value="InterPro"/>
</dbReference>
<dbReference type="GO" id="GO:0003723">
    <property type="term" value="F:RNA binding"/>
    <property type="evidence" value="ECO:0007669"/>
    <property type="project" value="InterPro"/>
</dbReference>
<dbReference type="SUPFAM" id="SSF55315">
    <property type="entry name" value="L30e-like"/>
    <property type="match status" value="1"/>
</dbReference>
<feature type="domain" description="RNA 2-O ribose methyltransferase substrate binding" evidence="3">
    <location>
        <begin position="13"/>
        <end position="88"/>
    </location>
</feature>
<dbReference type="PANTHER" id="PTHR46429">
    <property type="entry name" value="23S RRNA (GUANOSINE-2'-O-)-METHYLTRANSFERASE RLMB"/>
    <property type="match status" value="1"/>
</dbReference>
<evidence type="ECO:0000259" key="3">
    <source>
        <dbReference type="SMART" id="SM00967"/>
    </source>
</evidence>
<keyword evidence="2 4" id="KW-0808">Transferase</keyword>
<sequence>MLIMKPETTDSTILPGIKPVLDQLRQSPDRVDSVTIRKGRKNADTDAIVTLCRRHGIRFTFVQDTALDKLFSGNHQGVVARVFNAGYVEVEDVLEAALASPLKLVLALDQVQDPGNAGTLARTLYALGGGGIIMPKHNASALGSAAVKASAGALARLPVARATNLSRALETAADQGFSIYAARFDDGSVNAFTARLDTPAVLVLGNEDKGVRPGVAKRCTASIHIPMQREFDSLNVAQAGAMLMGCFYARLQS</sequence>
<dbReference type="STRING" id="207559.Dde_3581"/>
<dbReference type="EMBL" id="CP000112">
    <property type="protein sequence ID" value="ABB40374.1"/>
    <property type="molecule type" value="Genomic_DNA"/>
</dbReference>
<proteinExistence type="predicted"/>
<dbReference type="GO" id="GO:0006396">
    <property type="term" value="P:RNA processing"/>
    <property type="evidence" value="ECO:0007669"/>
    <property type="project" value="InterPro"/>
</dbReference>
<dbReference type="eggNOG" id="COG0566">
    <property type="taxonomic scope" value="Bacteria"/>
</dbReference>
<dbReference type="KEGG" id="dde:Dde_3581"/>
<evidence type="ECO:0000313" key="5">
    <source>
        <dbReference type="Proteomes" id="UP000002710"/>
    </source>
</evidence>
<evidence type="ECO:0000313" key="4">
    <source>
        <dbReference type="EMBL" id="ABB40374.1"/>
    </source>
</evidence>
<dbReference type="Pfam" id="PF08032">
    <property type="entry name" value="SpoU_sub_bind"/>
    <property type="match status" value="1"/>
</dbReference>
<organism evidence="4 5">
    <name type="scientific">Oleidesulfovibrio alaskensis (strain ATCC BAA-1058 / DSM 17464 / G20)</name>
    <name type="common">Desulfovibrio alaskensis</name>
    <dbReference type="NCBI Taxonomy" id="207559"/>
    <lineage>
        <taxon>Bacteria</taxon>
        <taxon>Pseudomonadati</taxon>
        <taxon>Thermodesulfobacteriota</taxon>
        <taxon>Desulfovibrionia</taxon>
        <taxon>Desulfovibrionales</taxon>
        <taxon>Desulfovibrionaceae</taxon>
        <taxon>Oleidesulfovibrio</taxon>
    </lineage>
</organism>
<dbReference type="Pfam" id="PF00588">
    <property type="entry name" value="SpoU_methylase"/>
    <property type="match status" value="1"/>
</dbReference>
<dbReference type="GO" id="GO:0032259">
    <property type="term" value="P:methylation"/>
    <property type="evidence" value="ECO:0007669"/>
    <property type="project" value="UniProtKB-KW"/>
</dbReference>
<name>Q30VC2_OLEA2</name>
<dbReference type="Gene3D" id="3.30.1330.30">
    <property type="match status" value="1"/>
</dbReference>
<evidence type="ECO:0000256" key="2">
    <source>
        <dbReference type="ARBA" id="ARBA00022679"/>
    </source>
</evidence>
<protein>
    <submittedName>
        <fullName evidence="4">RNA methyltransferase, TrmH family, group 3</fullName>
    </submittedName>
</protein>
<dbReference type="Proteomes" id="UP000002710">
    <property type="component" value="Chromosome"/>
</dbReference>
<evidence type="ECO:0000256" key="1">
    <source>
        <dbReference type="ARBA" id="ARBA00022603"/>
    </source>
</evidence>
<gene>
    <name evidence="4" type="ordered locus">Dde_3581</name>
</gene>
<dbReference type="InterPro" id="IPR013123">
    <property type="entry name" value="SpoU_subst-bd"/>
</dbReference>
<keyword evidence="1 4" id="KW-0489">Methyltransferase</keyword>
<dbReference type="InterPro" id="IPR004441">
    <property type="entry name" value="rRNA_MeTrfase_TrmH"/>
</dbReference>
<accession>Q30VC2</accession>
<dbReference type="InterPro" id="IPR029028">
    <property type="entry name" value="Alpha/beta_knot_MTases"/>
</dbReference>
<dbReference type="NCBIfam" id="TIGR00186">
    <property type="entry name" value="rRNA_methyl_3"/>
    <property type="match status" value="1"/>
</dbReference>
<dbReference type="Gene3D" id="3.40.1280.10">
    <property type="match status" value="1"/>
</dbReference>
<reference evidence="4 5" key="1">
    <citation type="journal article" date="2011" name="J. Bacteriol.">
        <title>Complete genome sequence and updated annotation of Desulfovibrio alaskensis G20.</title>
        <authorList>
            <person name="Hauser L.J."/>
            <person name="Land M.L."/>
            <person name="Brown S.D."/>
            <person name="Larimer F."/>
            <person name="Keller K.L."/>
            <person name="Rapp-Giles B.J."/>
            <person name="Price M.N."/>
            <person name="Lin M."/>
            <person name="Bruce D.C."/>
            <person name="Detter J.C."/>
            <person name="Tapia R."/>
            <person name="Han C.S."/>
            <person name="Goodwin L.A."/>
            <person name="Cheng J.F."/>
            <person name="Pitluck S."/>
            <person name="Copeland A."/>
            <person name="Lucas S."/>
            <person name="Nolan M."/>
            <person name="Lapidus A.L."/>
            <person name="Palumbo A.V."/>
            <person name="Wall J.D."/>
        </authorList>
    </citation>
    <scope>NUCLEOTIDE SEQUENCE [LARGE SCALE GENOMIC DNA]</scope>
    <source>
        <strain evidence="5">ATCC BAA 1058 / DSM 17464 / G20</strain>
    </source>
</reference>
<dbReference type="InterPro" id="IPR029064">
    <property type="entry name" value="Ribosomal_eL30-like_sf"/>
</dbReference>
<dbReference type="SUPFAM" id="SSF75217">
    <property type="entry name" value="alpha/beta knot"/>
    <property type="match status" value="1"/>
</dbReference>
<dbReference type="GO" id="GO:0005829">
    <property type="term" value="C:cytosol"/>
    <property type="evidence" value="ECO:0007669"/>
    <property type="project" value="TreeGrafter"/>
</dbReference>
<dbReference type="SMART" id="SM00967">
    <property type="entry name" value="SpoU_sub_bind"/>
    <property type="match status" value="1"/>
</dbReference>
<dbReference type="HOGENOM" id="CLU_021322_0_1_7"/>
<dbReference type="CDD" id="cd18103">
    <property type="entry name" value="SpoU-like_RlmB"/>
    <property type="match status" value="1"/>
</dbReference>
<dbReference type="AlphaFoldDB" id="Q30VC2"/>
<dbReference type="PANTHER" id="PTHR46429:SF1">
    <property type="entry name" value="23S RRNA (GUANOSINE-2'-O-)-METHYLTRANSFERASE RLMB"/>
    <property type="match status" value="1"/>
</dbReference>
<dbReference type="InterPro" id="IPR029026">
    <property type="entry name" value="tRNA_m1G_MTases_N"/>
</dbReference>
<keyword evidence="5" id="KW-1185">Reference proteome</keyword>